<sequence>PHQGLAGFWASWQNPVCLRVPHRYGLPRAEVLPHVPCSPCCRSWHPLLPVSGLPGSVSDLGAAGGCRGVWRCGRAQEEIYNENRNLFEVKENVPRKLVEKVAGDIESLLAKKVRALKVRRWACVAML</sequence>
<accession>A0A8B9VX74</accession>
<evidence type="ECO:0000313" key="2">
    <source>
        <dbReference type="Proteomes" id="UP000694549"/>
    </source>
</evidence>
<keyword evidence="2" id="KW-1185">Reference proteome</keyword>
<reference evidence="1" key="1">
    <citation type="submission" date="2025-08" db="UniProtKB">
        <authorList>
            <consortium name="Ensembl"/>
        </authorList>
    </citation>
    <scope>IDENTIFICATION</scope>
</reference>
<proteinExistence type="predicted"/>
<protein>
    <submittedName>
        <fullName evidence="1">Uncharacterized protein</fullName>
    </submittedName>
</protein>
<evidence type="ECO:0000313" key="1">
    <source>
        <dbReference type="Ensembl" id="ENSAZOP00000027397.1"/>
    </source>
</evidence>
<reference evidence="1" key="2">
    <citation type="submission" date="2025-09" db="UniProtKB">
        <authorList>
            <consortium name="Ensembl"/>
        </authorList>
    </citation>
    <scope>IDENTIFICATION</scope>
</reference>
<dbReference type="Proteomes" id="UP000694549">
    <property type="component" value="Unplaced"/>
</dbReference>
<dbReference type="AlphaFoldDB" id="A0A8B9VX74"/>
<organism evidence="1 2">
    <name type="scientific">Anas zonorhyncha</name>
    <name type="common">Eastern spot-billed duck</name>
    <dbReference type="NCBI Taxonomy" id="75864"/>
    <lineage>
        <taxon>Eukaryota</taxon>
        <taxon>Metazoa</taxon>
        <taxon>Chordata</taxon>
        <taxon>Craniata</taxon>
        <taxon>Vertebrata</taxon>
        <taxon>Euteleostomi</taxon>
        <taxon>Archelosauria</taxon>
        <taxon>Archosauria</taxon>
        <taxon>Dinosauria</taxon>
        <taxon>Saurischia</taxon>
        <taxon>Theropoda</taxon>
        <taxon>Coelurosauria</taxon>
        <taxon>Aves</taxon>
        <taxon>Neognathae</taxon>
        <taxon>Galloanserae</taxon>
        <taxon>Anseriformes</taxon>
        <taxon>Anatidae</taxon>
        <taxon>Anatinae</taxon>
        <taxon>Anas</taxon>
    </lineage>
</organism>
<name>A0A8B9VX74_9AVES</name>
<dbReference type="Ensembl" id="ENSAZOT00000029367.1">
    <property type="protein sequence ID" value="ENSAZOP00000027397.1"/>
    <property type="gene ID" value="ENSAZOG00000017373.1"/>
</dbReference>